<comment type="subcellular location">
    <subcellularLocation>
        <location evidence="3">Cell membrane</location>
    </subcellularLocation>
</comment>
<feature type="domain" description="HAMP" evidence="15">
    <location>
        <begin position="217"/>
        <end position="277"/>
    </location>
</feature>
<evidence type="ECO:0000256" key="11">
    <source>
        <dbReference type="ARBA" id="ARBA00023136"/>
    </source>
</evidence>
<dbReference type="InterPro" id="IPR036097">
    <property type="entry name" value="HisK_dim/P_sf"/>
</dbReference>
<dbReference type="SUPFAM" id="SSF55874">
    <property type="entry name" value="ATPase domain of HSP90 chaperone/DNA topoisomerase II/histidine kinase"/>
    <property type="match status" value="1"/>
</dbReference>
<evidence type="ECO:0000256" key="3">
    <source>
        <dbReference type="ARBA" id="ARBA00004236"/>
    </source>
</evidence>
<keyword evidence="8 16" id="KW-0418">Kinase</keyword>
<dbReference type="GO" id="GO:0000155">
    <property type="term" value="F:phosphorelay sensor kinase activity"/>
    <property type="evidence" value="ECO:0007669"/>
    <property type="project" value="InterPro"/>
</dbReference>
<dbReference type="InterPro" id="IPR050428">
    <property type="entry name" value="TCS_sensor_his_kinase"/>
</dbReference>
<dbReference type="SUPFAM" id="SSF47384">
    <property type="entry name" value="Homodimeric domain of signal transducing histidine kinase"/>
    <property type="match status" value="1"/>
</dbReference>
<sequence>MSGAQARDAKRQKSRDPKRPGSRVARLVPRTLRARLIAGLLVLLVVTCAAVGLATTAALRHFLVDRLDQQLTESGGRYAASLEHTAQGAGPDTRAQTPGTLGVRLLGGRVTAAGVVDGDADDVDSPGDEDDRVAFTPDQQHALAALPVDGPARTLDLGRALGRYRVRAVTGRDGDVLVSGLPLRPAEDTVERLATLELTVFAISVAAAGAAGAAWVGVSLRPLRRVVGMAERVSALPLASGEVMLAERVPDDDPRTEVGRVGAALNRMLGHVGGALARRHAVEERLRGFAADASHELRTPVAAVRGHAELALRHPGPVPPEVRRSLERIDAEALRMGAIVEDLLLLARLDAGRPLAEEEVDLTRTALDAVADARAAGPEHRWRLVLPEEPVLVRGDGHRLSQVVANLLANARSHTPPGTEVELRLERADGQVELSVTDDGPGIAPELADRVFERFVRGDRARSRATGSTGLGLAIVRAVVGAHGGTVTVASRPGRTEFTVRLP</sequence>
<dbReference type="InterPro" id="IPR003661">
    <property type="entry name" value="HisK_dim/P_dom"/>
</dbReference>
<dbReference type="PROSITE" id="PS50885">
    <property type="entry name" value="HAMP"/>
    <property type="match status" value="1"/>
</dbReference>
<evidence type="ECO:0000256" key="12">
    <source>
        <dbReference type="SAM" id="MobiDB-lite"/>
    </source>
</evidence>
<evidence type="ECO:0000256" key="7">
    <source>
        <dbReference type="ARBA" id="ARBA00022692"/>
    </source>
</evidence>
<evidence type="ECO:0000256" key="2">
    <source>
        <dbReference type="ARBA" id="ARBA00001968"/>
    </source>
</evidence>
<feature type="domain" description="Histidine kinase" evidence="14">
    <location>
        <begin position="292"/>
        <end position="503"/>
    </location>
</feature>
<feature type="compositionally biased region" description="Basic and acidic residues" evidence="12">
    <location>
        <begin position="7"/>
        <end position="19"/>
    </location>
</feature>
<evidence type="ECO:0000313" key="17">
    <source>
        <dbReference type="Proteomes" id="UP000263377"/>
    </source>
</evidence>
<dbReference type="FunFam" id="3.30.565.10:FF:000006">
    <property type="entry name" value="Sensor histidine kinase WalK"/>
    <property type="match status" value="1"/>
</dbReference>
<keyword evidence="10" id="KW-0902">Two-component regulatory system</keyword>
<dbReference type="InterPro" id="IPR004358">
    <property type="entry name" value="Sig_transdc_His_kin-like_C"/>
</dbReference>
<keyword evidence="9 13" id="KW-1133">Transmembrane helix</keyword>
<dbReference type="InterPro" id="IPR005467">
    <property type="entry name" value="His_kinase_dom"/>
</dbReference>
<dbReference type="SMART" id="SM00387">
    <property type="entry name" value="HATPase_c"/>
    <property type="match status" value="1"/>
</dbReference>
<dbReference type="FunFam" id="1.10.287.130:FF:000001">
    <property type="entry name" value="Two-component sensor histidine kinase"/>
    <property type="match status" value="1"/>
</dbReference>
<evidence type="ECO:0000256" key="13">
    <source>
        <dbReference type="SAM" id="Phobius"/>
    </source>
</evidence>
<dbReference type="Gene3D" id="6.10.340.10">
    <property type="match status" value="1"/>
</dbReference>
<dbReference type="AlphaFoldDB" id="A0A372ZI51"/>
<dbReference type="SMART" id="SM00388">
    <property type="entry name" value="HisKA"/>
    <property type="match status" value="1"/>
</dbReference>
<evidence type="ECO:0000259" key="14">
    <source>
        <dbReference type="PROSITE" id="PS50109"/>
    </source>
</evidence>
<dbReference type="Pfam" id="PF00512">
    <property type="entry name" value="HisKA"/>
    <property type="match status" value="1"/>
</dbReference>
<evidence type="ECO:0000256" key="10">
    <source>
        <dbReference type="ARBA" id="ARBA00023012"/>
    </source>
</evidence>
<gene>
    <name evidence="16" type="ORF">DR950_39785</name>
</gene>
<evidence type="ECO:0000256" key="9">
    <source>
        <dbReference type="ARBA" id="ARBA00022989"/>
    </source>
</evidence>
<keyword evidence="5" id="KW-0597">Phosphoprotein</keyword>
<evidence type="ECO:0000256" key="4">
    <source>
        <dbReference type="ARBA" id="ARBA00012438"/>
    </source>
</evidence>
<dbReference type="SMART" id="SM00304">
    <property type="entry name" value="HAMP"/>
    <property type="match status" value="1"/>
</dbReference>
<protein>
    <recommendedName>
        <fullName evidence="4">histidine kinase</fullName>
        <ecNumber evidence="4">2.7.13.3</ecNumber>
    </recommendedName>
</protein>
<dbReference type="Pfam" id="PF00672">
    <property type="entry name" value="HAMP"/>
    <property type="match status" value="1"/>
</dbReference>
<comment type="catalytic activity">
    <reaction evidence="1">
        <text>ATP + protein L-histidine = ADP + protein N-phospho-L-histidine.</text>
        <dbReference type="EC" id="2.7.13.3"/>
    </reaction>
</comment>
<evidence type="ECO:0000259" key="15">
    <source>
        <dbReference type="PROSITE" id="PS50885"/>
    </source>
</evidence>
<evidence type="ECO:0000256" key="6">
    <source>
        <dbReference type="ARBA" id="ARBA00022679"/>
    </source>
</evidence>
<comment type="cofactor">
    <cofactor evidence="2">
        <name>a divalent metal cation</name>
        <dbReference type="ChEBI" id="CHEBI:60240"/>
    </cofactor>
</comment>
<dbReference type="GO" id="GO:0005509">
    <property type="term" value="F:calcium ion binding"/>
    <property type="evidence" value="ECO:0007669"/>
    <property type="project" value="UniProtKB-ARBA"/>
</dbReference>
<feature type="region of interest" description="Disordered" evidence="12">
    <location>
        <begin position="1"/>
        <end position="25"/>
    </location>
</feature>
<dbReference type="PROSITE" id="PS50109">
    <property type="entry name" value="HIS_KIN"/>
    <property type="match status" value="1"/>
</dbReference>
<dbReference type="EMBL" id="QVIG01000003">
    <property type="protein sequence ID" value="RGD55506.1"/>
    <property type="molecule type" value="Genomic_DNA"/>
</dbReference>
<dbReference type="Pfam" id="PF02518">
    <property type="entry name" value="HATPase_c"/>
    <property type="match status" value="1"/>
</dbReference>
<proteinExistence type="predicted"/>
<reference evidence="16 17" key="1">
    <citation type="submission" date="2018-08" db="EMBL/GenBank/DDBJ databases">
        <title>Diversity &amp; Physiological Properties of Lignin-Decomposing Actinobacteria from Soil.</title>
        <authorList>
            <person name="Roh S.G."/>
            <person name="Kim S.B."/>
        </authorList>
    </citation>
    <scope>NUCLEOTIDE SEQUENCE [LARGE SCALE GENOMIC DNA]</scope>
    <source>
        <strain evidence="16 17">MMS17-GH009</strain>
    </source>
</reference>
<comment type="caution">
    <text evidence="16">The sequence shown here is derived from an EMBL/GenBank/DDBJ whole genome shotgun (WGS) entry which is preliminary data.</text>
</comment>
<dbReference type="Proteomes" id="UP000263377">
    <property type="component" value="Unassembled WGS sequence"/>
</dbReference>
<keyword evidence="7 13" id="KW-0812">Transmembrane</keyword>
<dbReference type="CDD" id="cd00075">
    <property type="entry name" value="HATPase"/>
    <property type="match status" value="1"/>
</dbReference>
<keyword evidence="11 13" id="KW-0472">Membrane</keyword>
<evidence type="ECO:0000256" key="5">
    <source>
        <dbReference type="ARBA" id="ARBA00022553"/>
    </source>
</evidence>
<dbReference type="GO" id="GO:0005886">
    <property type="term" value="C:plasma membrane"/>
    <property type="evidence" value="ECO:0007669"/>
    <property type="project" value="UniProtKB-SubCell"/>
</dbReference>
<feature type="transmembrane region" description="Helical" evidence="13">
    <location>
        <begin position="36"/>
        <end position="59"/>
    </location>
</feature>
<dbReference type="EC" id="2.7.13.3" evidence="4"/>
<dbReference type="InterPro" id="IPR003660">
    <property type="entry name" value="HAMP_dom"/>
</dbReference>
<organism evidence="16 17">
    <name type="scientific">Kitasatospora xanthocidica</name>
    <dbReference type="NCBI Taxonomy" id="83382"/>
    <lineage>
        <taxon>Bacteria</taxon>
        <taxon>Bacillati</taxon>
        <taxon>Actinomycetota</taxon>
        <taxon>Actinomycetes</taxon>
        <taxon>Kitasatosporales</taxon>
        <taxon>Streptomycetaceae</taxon>
        <taxon>Kitasatospora</taxon>
    </lineage>
</organism>
<keyword evidence="6" id="KW-0808">Transferase</keyword>
<keyword evidence="17" id="KW-1185">Reference proteome</keyword>
<evidence type="ECO:0000256" key="8">
    <source>
        <dbReference type="ARBA" id="ARBA00022777"/>
    </source>
</evidence>
<accession>A0A372ZI51</accession>
<dbReference type="Gene3D" id="3.30.565.10">
    <property type="entry name" value="Histidine kinase-like ATPase, C-terminal domain"/>
    <property type="match status" value="1"/>
</dbReference>
<dbReference type="Gene3D" id="1.10.287.130">
    <property type="match status" value="1"/>
</dbReference>
<dbReference type="InterPro" id="IPR036890">
    <property type="entry name" value="HATPase_C_sf"/>
</dbReference>
<dbReference type="CDD" id="cd00082">
    <property type="entry name" value="HisKA"/>
    <property type="match status" value="1"/>
</dbReference>
<evidence type="ECO:0000313" key="16">
    <source>
        <dbReference type="EMBL" id="RGD55506.1"/>
    </source>
</evidence>
<dbReference type="PANTHER" id="PTHR45436">
    <property type="entry name" value="SENSOR HISTIDINE KINASE YKOH"/>
    <property type="match status" value="1"/>
</dbReference>
<dbReference type="PANTHER" id="PTHR45436:SF5">
    <property type="entry name" value="SENSOR HISTIDINE KINASE TRCS"/>
    <property type="match status" value="1"/>
</dbReference>
<evidence type="ECO:0000256" key="1">
    <source>
        <dbReference type="ARBA" id="ARBA00000085"/>
    </source>
</evidence>
<dbReference type="InterPro" id="IPR003594">
    <property type="entry name" value="HATPase_dom"/>
</dbReference>
<name>A0A372ZI51_9ACTN</name>
<dbReference type="PRINTS" id="PR00344">
    <property type="entry name" value="BCTRLSENSOR"/>
</dbReference>